<protein>
    <submittedName>
        <fullName evidence="5">Uncharacterized protein</fullName>
    </submittedName>
</protein>
<feature type="domain" description="TET-Associated Glycosyltransferase" evidence="3">
    <location>
        <begin position="1720"/>
        <end position="1868"/>
    </location>
</feature>
<accession>A0A6A5CGB0</accession>
<sequence>MHQNQHPPRQQHPSSAPNTPKHSPSMNNHSSNTTTTTTSSNNIIKTNTQQPSNHPPSQASMMSSFTLPNKSSSNVSMTRGMSGHSEILLPSSMMEDVSSSNLFNWRPKNTHGRDHVQTITTTTTTTTDSTTFAAGFAPMTSSSESLSPNHHDPPTMTSLYARRSLLNSNSTTTLPASSLSSSLGFILNQQKQKQQQQQHLMPIATTSPPPLPSSSSSSLFNHDHEKIIISPSDSSPLSSTSHKSSRSNNTTFFSGTHSHSNNVASIQEATAFLPSSSQMSSLLMPSDSADRTDSLKLPLMNSFENILLPSPTLPVAACTTITSFVKSEKSKLEKKEKTKIKKSKEEDDKKSKKRKKTKAEDSDKKESSSPKKKKKKKVEENSKSSNSSKASLKKTSKVKTENNPNTKQSTSSHEDVVQQVFGTIPNHVNIRICCLIERETEVDKEIISEENGEIFIYGNRFLNDLIEWKGALLDAKKFFQFHAAFVLTAMSPEDITSVTDLVDCMKEALQSCECAERMYDFRRDFLIKNDSLEYRYNTESSTIEITLKCKSLIEGVSVIIHKMVAKQEKEEMEQVMEQENQVQEPIEEVTVIFTFFLQNTPQKKYNIELKTTKTSNYKKIICDNLRLSDKDIQKYEEVTRDETTIHARGILPNSFMNALAGRVDVNVVHRHVFYEQRVISHTLYERMKTIIGQMRFKQFNHLCFLVATPDQNTLWHQTMERLERANILPPNTKLTSVSIKYRKDHLKIFEAFRNRIEKEQDTLFIIIADECHFAITKDGAHDKIVNDALALKYDNFFVLLVSATPYNVISVDSNVPEIYELKETVNKNGISIPQGTRIKVIKTEYKESGFGYLLRPHSEHHNGLENIELITDKEEYLEPVNALTGKIGESFSAGEIVQYDETNHLLMSLTSDKQLQIELSSREIRKINPSKTIFKLKKPIGNLQLTEKPYVEIFDTIKWNITFCSVDDPLIECSLNDWEFRQYTGYEEYHVVCWHDVQKRTSLERTAQDFQTKRYFSKQDYINSIKSGQDLVLKDHEFENILRNVKAASVTLRPIMLAIDYHFWFVYQAMTHKLCTSTEAFDHFLSIDSISTNDEHKLYVSSCKLVYLFYMTKKYGDLKNMEHVFENEYLNEDEEDVFEEKKTKKEKKKELNKALKTMKKNLEKTLKTVKRKVMESFDNMMNNIPMKSHTGHLVHDLLESGKINHSEPILGQMKIIRITTTEFANTVVSMLKFSVTKLASLSGYILPDVLIDTGEKPLTLDQLSVVTRLKLAEKILSTEDYELFQKNPARLSKEKKSLEYINLQNFPCILILVAKGRQGDTFPQSFDCLDMRAKGDSLPNYSSFTQEFGRLCRYIDDNDKKPIALVTDAIYRDLDKCKNGTSVGNTNMKLDAYMTKMKLTGQKYWSIVTHCRRTMQAVDGKRVKGDKSVPPSYDCGRAPKQDISQKEAHQNRMVLFAEPQIGKTDSFLHFLERVIKGIEENRMERMIDVPDAGEQVEEDENFIVGGGGNKDAIEWILPYHQECANKIPSYESLTPGKYGKLVLKTRSEIYEEFKQNAHEMIHRLSRVESSLLSSEYHWKKLLELISHIETQSMDRYKFQTFDGRYHDLLKSMASYNILKMGKSQSNEKTSSKQPSSSTSSQLVITSKNNGLADMSCSRRVNIVQQREVYDLETFDHLNDIFPNLKPKLSIPNSKKHWFVINQDNKKIEKLTNSKDIRSWIFMPSYNRSSCGLFYLNSIKNEKDYRQVIVVRSQEFNCYRDLIGGDFVILSLPDMIDMKKLMKLCSNSNEKRLNQYNYTVEDKTIGDYELKDDIGGVGFSRLTIQILSYHWNLEFVWMMDDNCHHFEKVENGQKIPCALEEVLLPIEQIVYDEDQRLEFFTQTLHGKYSRDNPQRLLKLEDPVKLFTPGKENIAMIGIRKDAYRYNSDLHYKPFLKSTTICSLFLLNVTRTFKEGVLFPCRRYQEDIEFEYLCDEKGLLCIKSQKYFLHKPSNPLRIEPETYKPSMYECDEDKVKRLLCNYMMSDPRPEPLSMSQEYISLRDAITENIREWSDPPEIEFDKLIRFVCENEMEFLLFLTSKYLIENNTEITAALNFLTRRHPQFKFEVSYYTPQNNENIQELIMRMVIRRK</sequence>
<dbReference type="EMBL" id="VFQX01000002">
    <property type="protein sequence ID" value="KAF0984600.1"/>
    <property type="molecule type" value="Genomic_DNA"/>
</dbReference>
<evidence type="ECO:0000313" key="6">
    <source>
        <dbReference type="Proteomes" id="UP000444721"/>
    </source>
</evidence>
<dbReference type="Pfam" id="PF20691">
    <property type="entry name" value="TAGT"/>
    <property type="match status" value="1"/>
</dbReference>
<dbReference type="PANTHER" id="PTHR15720">
    <property type="entry name" value="GREB1-RELATED"/>
    <property type="match status" value="1"/>
</dbReference>
<feature type="compositionally biased region" description="Polar residues" evidence="2">
    <location>
        <begin position="401"/>
        <end position="411"/>
    </location>
</feature>
<proteinExistence type="predicted"/>
<dbReference type="VEuPathDB" id="AmoebaDB:NfTy_001640"/>
<organism evidence="5 6">
    <name type="scientific">Naegleria fowleri</name>
    <name type="common">Brain eating amoeba</name>
    <dbReference type="NCBI Taxonomy" id="5763"/>
    <lineage>
        <taxon>Eukaryota</taxon>
        <taxon>Discoba</taxon>
        <taxon>Heterolobosea</taxon>
        <taxon>Tetramitia</taxon>
        <taxon>Eutetramitia</taxon>
        <taxon>Vahlkampfiidae</taxon>
        <taxon>Naegleria</taxon>
    </lineage>
</organism>
<feature type="compositionally biased region" description="Polar residues" evidence="2">
    <location>
        <begin position="49"/>
        <end position="79"/>
    </location>
</feature>
<feature type="compositionally biased region" description="Low complexity" evidence="2">
    <location>
        <begin position="20"/>
        <end position="48"/>
    </location>
</feature>
<keyword evidence="6" id="KW-1185">Reference proteome</keyword>
<feature type="compositionally biased region" description="Low complexity" evidence="2">
    <location>
        <begin position="188"/>
        <end position="198"/>
    </location>
</feature>
<reference evidence="5 6" key="1">
    <citation type="journal article" date="2019" name="Sci. Rep.">
        <title>Nanopore sequencing improves the draft genome of the human pathogenic amoeba Naegleria fowleri.</title>
        <authorList>
            <person name="Liechti N."/>
            <person name="Schurch N."/>
            <person name="Bruggmann R."/>
            <person name="Wittwer M."/>
        </authorList>
    </citation>
    <scope>NUCLEOTIDE SEQUENCE [LARGE SCALE GENOMIC DNA]</scope>
    <source>
        <strain evidence="5 6">ATCC 30894</strain>
    </source>
</reference>
<feature type="region of interest" description="Disordered" evidence="2">
    <location>
        <begin position="328"/>
        <end position="414"/>
    </location>
</feature>
<gene>
    <name evidence="5" type="ORF">FDP41_000499</name>
</gene>
<dbReference type="Proteomes" id="UP000444721">
    <property type="component" value="Unassembled WGS sequence"/>
</dbReference>
<feature type="region of interest" description="Disordered" evidence="2">
    <location>
        <begin position="188"/>
        <end position="256"/>
    </location>
</feature>
<dbReference type="GeneID" id="68107717"/>
<evidence type="ECO:0000256" key="1">
    <source>
        <dbReference type="SAM" id="Coils"/>
    </source>
</evidence>
<feature type="domain" description="GREB1-like circularly permuted SF2 helicase" evidence="4">
    <location>
        <begin position="1428"/>
        <end position="1472"/>
    </location>
</feature>
<dbReference type="OrthoDB" id="10262428at2759"/>
<dbReference type="InterPro" id="IPR048657">
    <property type="entry name" value="GREB1-like_cpSF2"/>
</dbReference>
<feature type="domain" description="GREB1-like circularly permuted SF2 helicase" evidence="4">
    <location>
        <begin position="671"/>
        <end position="1419"/>
    </location>
</feature>
<dbReference type="OMA" id="WHQTMER"/>
<feature type="region of interest" description="Disordered" evidence="2">
    <location>
        <begin position="1419"/>
        <end position="1444"/>
    </location>
</feature>
<feature type="compositionally biased region" description="Low complexity" evidence="2">
    <location>
        <begin position="1"/>
        <end position="13"/>
    </location>
</feature>
<dbReference type="Pfam" id="PF20692">
    <property type="entry name" value="cpSF2-GREB1"/>
    <property type="match status" value="2"/>
</dbReference>
<dbReference type="VEuPathDB" id="AmoebaDB:FDP41_000499"/>
<feature type="compositionally biased region" description="Low complexity" evidence="2">
    <location>
        <begin position="230"/>
        <end position="242"/>
    </location>
</feature>
<dbReference type="InterPro" id="IPR049100">
    <property type="entry name" value="TAGT"/>
</dbReference>
<dbReference type="InterPro" id="IPR028422">
    <property type="entry name" value="GREB1"/>
</dbReference>
<comment type="caution">
    <text evidence="5">The sequence shown here is derived from an EMBL/GenBank/DDBJ whole genome shotgun (WGS) entry which is preliminary data.</text>
</comment>
<dbReference type="PANTHER" id="PTHR15720:SF14">
    <property type="entry name" value="GREB1-LIKE PROTEIN"/>
    <property type="match status" value="1"/>
</dbReference>
<name>A0A6A5CGB0_NAEFO</name>
<keyword evidence="1" id="KW-0175">Coiled coil</keyword>
<feature type="compositionally biased region" description="Basic and acidic residues" evidence="2">
    <location>
        <begin position="358"/>
        <end position="369"/>
    </location>
</feature>
<dbReference type="RefSeq" id="XP_044569313.1">
    <property type="nucleotide sequence ID" value="XM_044708464.1"/>
</dbReference>
<feature type="coiled-coil region" evidence="1">
    <location>
        <begin position="1141"/>
        <end position="1172"/>
    </location>
</feature>
<feature type="region of interest" description="Disordered" evidence="2">
    <location>
        <begin position="1621"/>
        <end position="1642"/>
    </location>
</feature>
<feature type="compositionally biased region" description="Low complexity" evidence="2">
    <location>
        <begin position="1631"/>
        <end position="1641"/>
    </location>
</feature>
<evidence type="ECO:0000259" key="4">
    <source>
        <dbReference type="Pfam" id="PF20692"/>
    </source>
</evidence>
<dbReference type="VEuPathDB" id="AmoebaDB:NF0059980"/>
<evidence type="ECO:0000256" key="2">
    <source>
        <dbReference type="SAM" id="MobiDB-lite"/>
    </source>
</evidence>
<feature type="region of interest" description="Disordered" evidence="2">
    <location>
        <begin position="1"/>
        <end position="80"/>
    </location>
</feature>
<evidence type="ECO:0000313" key="5">
    <source>
        <dbReference type="EMBL" id="KAF0984600.1"/>
    </source>
</evidence>
<evidence type="ECO:0000259" key="3">
    <source>
        <dbReference type="Pfam" id="PF20691"/>
    </source>
</evidence>